<evidence type="ECO:0000256" key="6">
    <source>
        <dbReference type="RuleBase" id="RU363041"/>
    </source>
</evidence>
<reference evidence="7" key="1">
    <citation type="submission" date="2020-02" db="EMBL/GenBank/DDBJ databases">
        <authorList>
            <person name="Meier V. D."/>
        </authorList>
    </citation>
    <scope>NUCLEOTIDE SEQUENCE</scope>
    <source>
        <strain evidence="7">AVDCRST_MAG63</strain>
    </source>
</reference>
<protein>
    <recommendedName>
        <fullName evidence="6">Probable membrane transporter protein</fullName>
    </recommendedName>
</protein>
<dbReference type="InterPro" id="IPR002781">
    <property type="entry name" value="TM_pro_TauE-like"/>
</dbReference>
<comment type="subcellular location">
    <subcellularLocation>
        <location evidence="6">Cell membrane</location>
        <topology evidence="6">Multi-pass membrane protein</topology>
    </subcellularLocation>
    <subcellularLocation>
        <location evidence="1">Membrane</location>
        <topology evidence="1">Multi-pass membrane protein</topology>
    </subcellularLocation>
</comment>
<proteinExistence type="inferred from homology"/>
<keyword evidence="6" id="KW-1003">Cell membrane</keyword>
<name>A0A6J4HKX9_9BACT</name>
<keyword evidence="3 6" id="KW-0812">Transmembrane</keyword>
<dbReference type="Pfam" id="PF01925">
    <property type="entry name" value="TauE"/>
    <property type="match status" value="1"/>
</dbReference>
<evidence type="ECO:0000313" key="7">
    <source>
        <dbReference type="EMBL" id="CAA9226316.1"/>
    </source>
</evidence>
<dbReference type="EMBL" id="CADCTO010000098">
    <property type="protein sequence ID" value="CAA9226316.1"/>
    <property type="molecule type" value="Genomic_DNA"/>
</dbReference>
<dbReference type="PANTHER" id="PTHR43701">
    <property type="entry name" value="MEMBRANE TRANSPORTER PROTEIN MJ0441-RELATED"/>
    <property type="match status" value="1"/>
</dbReference>
<organism evidence="7">
    <name type="scientific">uncultured Armatimonadetes bacterium</name>
    <dbReference type="NCBI Taxonomy" id="157466"/>
    <lineage>
        <taxon>Bacteria</taxon>
        <taxon>Bacillati</taxon>
        <taxon>Armatimonadota</taxon>
        <taxon>environmental samples</taxon>
    </lineage>
</organism>
<evidence type="ECO:0000256" key="4">
    <source>
        <dbReference type="ARBA" id="ARBA00022989"/>
    </source>
</evidence>
<evidence type="ECO:0000256" key="2">
    <source>
        <dbReference type="ARBA" id="ARBA00009142"/>
    </source>
</evidence>
<sequence length="128" mass="13447">MDDKAIPLLLLGLLAGVLGGMFGIGGGLVMVPGMVLLLHYPDKKAVGTSLATILLPVGILGVIEHWRAGNVDVRVAALLGGGFVVGSLVGARFINQPFIDKQTFKALYAVFLLAIAAKYLWDVFGSKK</sequence>
<dbReference type="PANTHER" id="PTHR43701:SF2">
    <property type="entry name" value="MEMBRANE TRANSPORTER PROTEIN YJNA-RELATED"/>
    <property type="match status" value="1"/>
</dbReference>
<dbReference type="GO" id="GO:0005886">
    <property type="term" value="C:plasma membrane"/>
    <property type="evidence" value="ECO:0007669"/>
    <property type="project" value="UniProtKB-SubCell"/>
</dbReference>
<feature type="transmembrane region" description="Helical" evidence="6">
    <location>
        <begin position="106"/>
        <end position="124"/>
    </location>
</feature>
<comment type="similarity">
    <text evidence="2 6">Belongs to the 4-toluene sulfonate uptake permease (TSUP) (TC 2.A.102) family.</text>
</comment>
<gene>
    <name evidence="7" type="ORF">AVDCRST_MAG63-747</name>
</gene>
<evidence type="ECO:0000256" key="5">
    <source>
        <dbReference type="ARBA" id="ARBA00023136"/>
    </source>
</evidence>
<evidence type="ECO:0000256" key="3">
    <source>
        <dbReference type="ARBA" id="ARBA00022692"/>
    </source>
</evidence>
<evidence type="ECO:0000256" key="1">
    <source>
        <dbReference type="ARBA" id="ARBA00004141"/>
    </source>
</evidence>
<keyword evidence="5 6" id="KW-0472">Membrane</keyword>
<keyword evidence="4 6" id="KW-1133">Transmembrane helix</keyword>
<dbReference type="InterPro" id="IPR051598">
    <property type="entry name" value="TSUP/Inactive_protease-like"/>
</dbReference>
<feature type="transmembrane region" description="Helical" evidence="6">
    <location>
        <begin position="75"/>
        <end position="94"/>
    </location>
</feature>
<accession>A0A6J4HKX9</accession>
<dbReference type="AlphaFoldDB" id="A0A6J4HKX9"/>
<feature type="transmembrane region" description="Helical" evidence="6">
    <location>
        <begin position="45"/>
        <end position="63"/>
    </location>
</feature>
<feature type="transmembrane region" description="Helical" evidence="6">
    <location>
        <begin position="6"/>
        <end position="38"/>
    </location>
</feature>